<dbReference type="OrthoDB" id="42859at2759"/>
<dbReference type="EMBL" id="CAACVS010000103">
    <property type="protein sequence ID" value="VEU36782.1"/>
    <property type="molecule type" value="Genomic_DNA"/>
</dbReference>
<dbReference type="GO" id="GO:0015078">
    <property type="term" value="F:proton transmembrane transporter activity"/>
    <property type="evidence" value="ECO:0007669"/>
    <property type="project" value="UniProtKB-UniRule"/>
</dbReference>
<comment type="subcellular location">
    <subcellularLocation>
        <location evidence="8">Mitochondrion</location>
    </subcellularLocation>
    <subcellularLocation>
        <location evidence="8">Mitochondrion inner membrane</location>
    </subcellularLocation>
</comment>
<evidence type="ECO:0000256" key="1">
    <source>
        <dbReference type="ARBA" id="ARBA00022448"/>
    </source>
</evidence>
<evidence type="ECO:0000313" key="9">
    <source>
        <dbReference type="EMBL" id="VEU36782.1"/>
    </source>
</evidence>
<dbReference type="AlphaFoldDB" id="A0A448Z432"/>
<gene>
    <name evidence="9" type="ORF">PSNMU_V1.4_AUG-EV-PASAV3_0035660</name>
</gene>
<evidence type="ECO:0000256" key="4">
    <source>
        <dbReference type="ARBA" id="ARBA00022792"/>
    </source>
</evidence>
<keyword evidence="2 8" id="KW-0138">CF(0)</keyword>
<dbReference type="GO" id="GO:0015986">
    <property type="term" value="P:proton motive force-driven ATP synthesis"/>
    <property type="evidence" value="ECO:0007669"/>
    <property type="project" value="UniProtKB-UniRule"/>
</dbReference>
<evidence type="ECO:0000256" key="5">
    <source>
        <dbReference type="ARBA" id="ARBA00023065"/>
    </source>
</evidence>
<comment type="similarity">
    <text evidence="8">Belongs to the eukaryotic ATPase B chain family.</text>
</comment>
<organism evidence="9 10">
    <name type="scientific">Pseudo-nitzschia multistriata</name>
    <dbReference type="NCBI Taxonomy" id="183589"/>
    <lineage>
        <taxon>Eukaryota</taxon>
        <taxon>Sar</taxon>
        <taxon>Stramenopiles</taxon>
        <taxon>Ochrophyta</taxon>
        <taxon>Bacillariophyta</taxon>
        <taxon>Bacillariophyceae</taxon>
        <taxon>Bacillariophycidae</taxon>
        <taxon>Bacillariales</taxon>
        <taxon>Bacillariaceae</taxon>
        <taxon>Pseudo-nitzschia</taxon>
    </lineage>
</organism>
<protein>
    <recommendedName>
        <fullName evidence="8">ATP synthase subunit b</fullName>
    </recommendedName>
</protein>
<keyword evidence="7 8" id="KW-0472">Membrane</keyword>
<dbReference type="InterPro" id="IPR013837">
    <property type="entry name" value="ATP_synth_F0_suB"/>
</dbReference>
<keyword evidence="3 8" id="KW-0375">Hydrogen ion transport</keyword>
<evidence type="ECO:0000256" key="8">
    <source>
        <dbReference type="RuleBase" id="RU368017"/>
    </source>
</evidence>
<keyword evidence="1 8" id="KW-0813">Transport</keyword>
<keyword evidence="6 8" id="KW-0496">Mitochondrion</keyword>
<keyword evidence="10" id="KW-1185">Reference proteome</keyword>
<evidence type="ECO:0000256" key="6">
    <source>
        <dbReference type="ARBA" id="ARBA00023128"/>
    </source>
</evidence>
<accession>A0A448Z432</accession>
<dbReference type="Pfam" id="PF05405">
    <property type="entry name" value="Mt_ATP-synt_B"/>
    <property type="match status" value="1"/>
</dbReference>
<dbReference type="InterPro" id="IPR008688">
    <property type="entry name" value="ATP_synth_Bsub_B/MI25"/>
</dbReference>
<comment type="subunit">
    <text evidence="8">F-type ATPases have 2 components, CF(1) - the catalytic core - and CF(0) - the membrane proton channel. CF(1) and CF(0) have multiple subunits.</text>
</comment>
<name>A0A448Z432_9STRA</name>
<reference evidence="9 10" key="1">
    <citation type="submission" date="2019-01" db="EMBL/GenBank/DDBJ databases">
        <authorList>
            <person name="Ferrante I. M."/>
        </authorList>
    </citation>
    <scope>NUCLEOTIDE SEQUENCE [LARGE SCALE GENOMIC DNA]</scope>
    <source>
        <strain evidence="9 10">B856</strain>
    </source>
</reference>
<keyword evidence="5 8" id="KW-0406">Ion transport</keyword>
<dbReference type="GO" id="GO:0045259">
    <property type="term" value="C:proton-transporting ATP synthase complex"/>
    <property type="evidence" value="ECO:0007669"/>
    <property type="project" value="UniProtKB-KW"/>
</dbReference>
<comment type="function">
    <text evidence="8">Subunit b, of the mitochondrial membrane ATP synthase complex (F(1)F(0) ATP synthase or Complex V) that produces ATP from ADP in the presence of a proton gradient across the membrane which is generated by electron transport complexes of the respiratory chain. ATP synthase complex consist of a soluble F(1) head domain - the catalytic core - and a membrane F(1) domain - the membrane proton channel. These two domains are linked by a central stalk rotating inside the F(1) region and a stationary peripheral stalk. During catalysis, ATP synthesis in the catalytic domain of F(1) is coupled via a rotary mechanism of the central stalk subunits to proton translocation. In vivo, can only synthesize ATP although its ATP hydrolase activity can be activated artificially in vitro. Part of the complex F(0) domain. Part of the complex F(0) domain and the peripheric stalk, which acts as a stator to hold the catalytic alpha(3)beta(3) subcomplex and subunit a/ATP6 static relative to the rotary elements.</text>
</comment>
<evidence type="ECO:0000256" key="7">
    <source>
        <dbReference type="ARBA" id="ARBA00023136"/>
    </source>
</evidence>
<evidence type="ECO:0000313" key="10">
    <source>
        <dbReference type="Proteomes" id="UP000291116"/>
    </source>
</evidence>
<sequence length="300" mass="32312">MLRTATSRFAKAGVSRASQGARGWAAPATSSFHFSAPRKEEEKEADAAPVATSGGIDPLYAIPVGVALAVPVLEFQWFDPNAETLLASTFLGFCVVAYTQGGEMMSTMFKDEAKDMLKAQNEAEEEVIAKLEESVEYMKLTENIVKDYQDVYDLTEESYAKLNASGVIKPQHKLKAQVEKLLSMIATEEANAYEKAKIAMMADATDAVTAEFSSSKELKKAALSSAIAKLTGKGGKAKADPVQAEFVKFFQATAQNAKASDDGSEAKEARATMITKMNAVAENESMYFRLDPASGKPVLV</sequence>
<dbReference type="PANTHER" id="PTHR12733">
    <property type="entry name" value="MITOCHONDRIAL ATP SYNTHASE B CHAIN"/>
    <property type="match status" value="1"/>
</dbReference>
<dbReference type="Proteomes" id="UP000291116">
    <property type="component" value="Unassembled WGS sequence"/>
</dbReference>
<dbReference type="GO" id="GO:0005743">
    <property type="term" value="C:mitochondrial inner membrane"/>
    <property type="evidence" value="ECO:0007669"/>
    <property type="project" value="UniProtKB-SubCell"/>
</dbReference>
<dbReference type="PANTHER" id="PTHR12733:SF3">
    <property type="entry name" value="ATP SYNTHASE F(0) COMPLEX SUBUNIT B1, MITOCHONDRIAL"/>
    <property type="match status" value="1"/>
</dbReference>
<keyword evidence="4 8" id="KW-0999">Mitochondrion inner membrane</keyword>
<evidence type="ECO:0000256" key="2">
    <source>
        <dbReference type="ARBA" id="ARBA00022547"/>
    </source>
</evidence>
<evidence type="ECO:0000256" key="3">
    <source>
        <dbReference type="ARBA" id="ARBA00022781"/>
    </source>
</evidence>
<proteinExistence type="inferred from homology"/>